<dbReference type="Pfam" id="PF05598">
    <property type="entry name" value="DUF772"/>
    <property type="match status" value="1"/>
</dbReference>
<dbReference type="InterPro" id="IPR047629">
    <property type="entry name" value="IS1182_transpos"/>
</dbReference>
<reference evidence="4 5" key="1">
    <citation type="submission" date="2021-07" db="EMBL/GenBank/DDBJ databases">
        <title>Hymenobacter profundi sp. nov., isolated from deep-sea water.</title>
        <authorList>
            <person name="Kim M.K."/>
        </authorList>
    </citation>
    <scope>NUCLEOTIDE SEQUENCE [LARGE SCALE GENOMIC DNA]</scope>
    <source>
        <strain evidence="4 5">M2</strain>
    </source>
</reference>
<dbReference type="Proteomes" id="UP000826188">
    <property type="component" value="Unassembled WGS sequence"/>
</dbReference>
<organism evidence="4 5">
    <name type="scientific">Hymenobacter profundi</name>
    <dbReference type="NCBI Taxonomy" id="1982110"/>
    <lineage>
        <taxon>Bacteria</taxon>
        <taxon>Pseudomonadati</taxon>
        <taxon>Bacteroidota</taxon>
        <taxon>Cytophagia</taxon>
        <taxon>Cytophagales</taxon>
        <taxon>Hymenobacteraceae</taxon>
        <taxon>Hymenobacter</taxon>
    </lineage>
</organism>
<gene>
    <name evidence="4" type="ORF">KYK14_12795</name>
</gene>
<evidence type="ECO:0000313" key="5">
    <source>
        <dbReference type="Proteomes" id="UP000826188"/>
    </source>
</evidence>
<proteinExistence type="predicted"/>
<dbReference type="InterPro" id="IPR008490">
    <property type="entry name" value="Transposase_InsH_N"/>
</dbReference>
<evidence type="ECO:0000259" key="3">
    <source>
        <dbReference type="Pfam" id="PF13751"/>
    </source>
</evidence>
<feature type="domain" description="Transposase InsH N-terminal" evidence="2">
    <location>
        <begin position="11"/>
        <end position="106"/>
    </location>
</feature>
<comment type="caution">
    <text evidence="4">The sequence shown here is derived from an EMBL/GenBank/DDBJ whole genome shotgun (WGS) entry which is preliminary data.</text>
</comment>
<evidence type="ECO:0000259" key="2">
    <source>
        <dbReference type="Pfam" id="PF05598"/>
    </source>
</evidence>
<keyword evidence="1" id="KW-0472">Membrane</keyword>
<feature type="domain" description="Transposase DDE" evidence="3">
    <location>
        <begin position="327"/>
        <end position="448"/>
    </location>
</feature>
<dbReference type="RefSeq" id="WP_219159288.1">
    <property type="nucleotide sequence ID" value="NZ_JAHWGL010000051.1"/>
</dbReference>
<sequence length="554" mass="62015">MLGLHPVATSLVKLVPAHHFYQRLLQRVDFSFVRSLVAPFYSTIGRPSLDPVVFVKLLVVQHLENITSDRKLVELASLHVGIRAFLGYDLAHPLPRHSTISRTRQRLPASVFEACFTYVVGLCVAQGLVSGHTQVVDSAYLKANASMSRLQPKFAIGAAESAPAAEQVSSPRLTASAARLQQVQRVHTVIRQAAPRKKGLLLSNLTHYSPADPEARIAYKRGKPRQLAYRASVSVDAARHVITHVQADLADGRDSRCLLALVDATQQRLRRWGLLLQNVVADAGYSSGENYAQLESRGLVGFIPPHGKYKEQRPGFTYDALQDSYFCSQGKRLAFDRLVVDRQGNAKNRYLAKAADCRRCPVSEACKGKTPQEKRLHDTVYKAYYERMLTRLASRLGKRLMRLRAATVEPVLGSLITYYGLRHLSKKRQTGAAKVLYIAAMAYNLKKYLRATLQQPARLALALPLPGYLYWCLVPFATATPIMSINHSEKQLHHIVAISTVFTLFQFYNPILIYFQEKFWRTIKRDVLPSNGITIWSDTTTNKNVAANQGVLLL</sequence>
<dbReference type="PANTHER" id="PTHR33408:SF2">
    <property type="entry name" value="TRANSPOSASE DDE DOMAIN-CONTAINING PROTEIN"/>
    <property type="match status" value="1"/>
</dbReference>
<keyword evidence="1" id="KW-0812">Transmembrane</keyword>
<dbReference type="NCBIfam" id="NF033551">
    <property type="entry name" value="transpos_IS1182"/>
    <property type="match status" value="1"/>
</dbReference>
<accession>A0ABS6X385</accession>
<dbReference type="Pfam" id="PF13751">
    <property type="entry name" value="DDE_Tnp_1_6"/>
    <property type="match status" value="1"/>
</dbReference>
<evidence type="ECO:0000256" key="1">
    <source>
        <dbReference type="SAM" id="Phobius"/>
    </source>
</evidence>
<dbReference type="EMBL" id="JAHWGL010000051">
    <property type="protein sequence ID" value="MBW3129434.1"/>
    <property type="molecule type" value="Genomic_DNA"/>
</dbReference>
<dbReference type="PANTHER" id="PTHR33408">
    <property type="entry name" value="TRANSPOSASE"/>
    <property type="match status" value="1"/>
</dbReference>
<feature type="transmembrane region" description="Helical" evidence="1">
    <location>
        <begin position="401"/>
        <end position="421"/>
    </location>
</feature>
<name>A0ABS6X385_9BACT</name>
<feature type="transmembrane region" description="Helical" evidence="1">
    <location>
        <begin position="459"/>
        <end position="483"/>
    </location>
</feature>
<keyword evidence="1" id="KW-1133">Transmembrane helix</keyword>
<feature type="transmembrane region" description="Helical" evidence="1">
    <location>
        <begin position="495"/>
        <end position="515"/>
    </location>
</feature>
<dbReference type="InterPro" id="IPR025668">
    <property type="entry name" value="Tnp_DDE_dom"/>
</dbReference>
<keyword evidence="5" id="KW-1185">Reference proteome</keyword>
<protein>
    <submittedName>
        <fullName evidence="4">IS1182 family transposase</fullName>
    </submittedName>
</protein>
<evidence type="ECO:0000313" key="4">
    <source>
        <dbReference type="EMBL" id="MBW3129434.1"/>
    </source>
</evidence>